<gene>
    <name evidence="5" type="ORF">FHR98_003313</name>
</gene>
<dbReference type="CDD" id="cd03219">
    <property type="entry name" value="ABC_Mj1267_LivG_branched"/>
    <property type="match status" value="1"/>
</dbReference>
<evidence type="ECO:0000256" key="2">
    <source>
        <dbReference type="ARBA" id="ARBA00022741"/>
    </source>
</evidence>
<dbReference type="GO" id="GO:0016887">
    <property type="term" value="F:ATP hydrolysis activity"/>
    <property type="evidence" value="ECO:0007669"/>
    <property type="project" value="InterPro"/>
</dbReference>
<feature type="domain" description="ABC transporter" evidence="4">
    <location>
        <begin position="4"/>
        <end position="240"/>
    </location>
</feature>
<dbReference type="GO" id="GO:1903805">
    <property type="term" value="P:L-valine import across plasma membrane"/>
    <property type="evidence" value="ECO:0007669"/>
    <property type="project" value="TreeGrafter"/>
</dbReference>
<dbReference type="InterPro" id="IPR051120">
    <property type="entry name" value="ABC_AA/LPS_Transport"/>
</dbReference>
<keyword evidence="2" id="KW-0547">Nucleotide-binding</keyword>
<protein>
    <submittedName>
        <fullName evidence="5">Branched-chain amino acid transport system ATP-binding protein</fullName>
    </submittedName>
</protein>
<evidence type="ECO:0000313" key="5">
    <source>
        <dbReference type="EMBL" id="MBB3066996.1"/>
    </source>
</evidence>
<dbReference type="EMBL" id="JACHXA010000013">
    <property type="protein sequence ID" value="MBB3066996.1"/>
    <property type="molecule type" value="Genomic_DNA"/>
</dbReference>
<dbReference type="GO" id="GO:0015808">
    <property type="term" value="P:L-alanine transport"/>
    <property type="evidence" value="ECO:0007669"/>
    <property type="project" value="TreeGrafter"/>
</dbReference>
<dbReference type="Pfam" id="PF00005">
    <property type="entry name" value="ABC_tran"/>
    <property type="match status" value="1"/>
</dbReference>
<dbReference type="GO" id="GO:0005524">
    <property type="term" value="F:ATP binding"/>
    <property type="evidence" value="ECO:0007669"/>
    <property type="project" value="UniProtKB-KW"/>
</dbReference>
<organism evidence="5 6">
    <name type="scientific">Limibacillus halophilus</name>
    <dbReference type="NCBI Taxonomy" id="1579333"/>
    <lineage>
        <taxon>Bacteria</taxon>
        <taxon>Pseudomonadati</taxon>
        <taxon>Pseudomonadota</taxon>
        <taxon>Alphaproteobacteria</taxon>
        <taxon>Rhodospirillales</taxon>
        <taxon>Rhodovibrionaceae</taxon>
        <taxon>Limibacillus</taxon>
    </lineage>
</organism>
<dbReference type="GO" id="GO:0005304">
    <property type="term" value="F:L-valine transmembrane transporter activity"/>
    <property type="evidence" value="ECO:0007669"/>
    <property type="project" value="TreeGrafter"/>
</dbReference>
<name>A0A839SZE7_9PROT</name>
<dbReference type="InterPro" id="IPR003439">
    <property type="entry name" value="ABC_transporter-like_ATP-bd"/>
</dbReference>
<dbReference type="GO" id="GO:1903806">
    <property type="term" value="P:L-isoleucine import across plasma membrane"/>
    <property type="evidence" value="ECO:0007669"/>
    <property type="project" value="TreeGrafter"/>
</dbReference>
<dbReference type="InterPro" id="IPR032823">
    <property type="entry name" value="BCA_ABC_TP_C"/>
</dbReference>
<dbReference type="GO" id="GO:0005886">
    <property type="term" value="C:plasma membrane"/>
    <property type="evidence" value="ECO:0007669"/>
    <property type="project" value="TreeGrafter"/>
</dbReference>
<dbReference type="PANTHER" id="PTHR45772:SF7">
    <property type="entry name" value="AMINO ACID ABC TRANSPORTER ATP-BINDING PROTEIN"/>
    <property type="match status" value="1"/>
</dbReference>
<evidence type="ECO:0000256" key="1">
    <source>
        <dbReference type="ARBA" id="ARBA00022448"/>
    </source>
</evidence>
<dbReference type="Gene3D" id="3.40.50.300">
    <property type="entry name" value="P-loop containing nucleotide triphosphate hydrolases"/>
    <property type="match status" value="1"/>
</dbReference>
<proteinExistence type="predicted"/>
<evidence type="ECO:0000313" key="6">
    <source>
        <dbReference type="Proteomes" id="UP000581135"/>
    </source>
</evidence>
<dbReference type="GO" id="GO:0042941">
    <property type="term" value="P:D-alanine transmembrane transport"/>
    <property type="evidence" value="ECO:0007669"/>
    <property type="project" value="TreeGrafter"/>
</dbReference>
<dbReference type="RefSeq" id="WP_221205946.1">
    <property type="nucleotide sequence ID" value="NZ_JACHXA010000013.1"/>
</dbReference>
<dbReference type="SMART" id="SM00382">
    <property type="entry name" value="AAA"/>
    <property type="match status" value="1"/>
</dbReference>
<dbReference type="PANTHER" id="PTHR45772">
    <property type="entry name" value="CONSERVED COMPONENT OF ABC TRANSPORTER FOR NATURAL AMINO ACIDS-RELATED"/>
    <property type="match status" value="1"/>
</dbReference>
<accession>A0A839SZE7</accession>
<dbReference type="Pfam" id="PF12399">
    <property type="entry name" value="BCA_ABC_TP_C"/>
    <property type="match status" value="1"/>
</dbReference>
<dbReference type="GO" id="GO:0015192">
    <property type="term" value="F:L-phenylalanine transmembrane transporter activity"/>
    <property type="evidence" value="ECO:0007669"/>
    <property type="project" value="TreeGrafter"/>
</dbReference>
<evidence type="ECO:0000259" key="4">
    <source>
        <dbReference type="PROSITE" id="PS50893"/>
    </source>
</evidence>
<dbReference type="Proteomes" id="UP000581135">
    <property type="component" value="Unassembled WGS sequence"/>
</dbReference>
<dbReference type="PROSITE" id="PS50893">
    <property type="entry name" value="ABC_TRANSPORTER_2"/>
    <property type="match status" value="1"/>
</dbReference>
<sequence length="256" mass="27254">MAILHVSELTKRFGGLTAVDSVSMEVREGEIIGLIGPNGAGKTTFVNLLTGILPSSEGTIQFDGRDITRLKPHARCREGISRTFQIPQPFVGMTVEDNVATAVLFGHEPGCTTVGNARRRAQNFLESVGLGGMEGAPVGELTTAGLKRLELARCLAGNAKLMLLDEPLSGLNHSELKSTLSLIQEIRDTGKTIIFIEHIMPAVMSVSDRVVVLANGAKLAEGTPNDIQKNPNVQRAYLGDVDGTVGRYAAARRAPA</sequence>
<keyword evidence="3 5" id="KW-0067">ATP-binding</keyword>
<keyword evidence="6" id="KW-1185">Reference proteome</keyword>
<dbReference type="SUPFAM" id="SSF52540">
    <property type="entry name" value="P-loop containing nucleoside triphosphate hydrolases"/>
    <property type="match status" value="1"/>
</dbReference>
<reference evidence="5 6" key="1">
    <citation type="submission" date="2020-08" db="EMBL/GenBank/DDBJ databases">
        <title>Genomic Encyclopedia of Type Strains, Phase III (KMG-III): the genomes of soil and plant-associated and newly described type strains.</title>
        <authorList>
            <person name="Whitman W."/>
        </authorList>
    </citation>
    <scope>NUCLEOTIDE SEQUENCE [LARGE SCALE GENOMIC DNA]</scope>
    <source>
        <strain evidence="5 6">CECT 8803</strain>
    </source>
</reference>
<comment type="caution">
    <text evidence="5">The sequence shown here is derived from an EMBL/GenBank/DDBJ whole genome shotgun (WGS) entry which is preliminary data.</text>
</comment>
<evidence type="ECO:0000256" key="3">
    <source>
        <dbReference type="ARBA" id="ARBA00022840"/>
    </source>
</evidence>
<dbReference type="InterPro" id="IPR027417">
    <property type="entry name" value="P-loop_NTPase"/>
</dbReference>
<dbReference type="AlphaFoldDB" id="A0A839SZE7"/>
<dbReference type="GO" id="GO:0015188">
    <property type="term" value="F:L-isoleucine transmembrane transporter activity"/>
    <property type="evidence" value="ECO:0007669"/>
    <property type="project" value="TreeGrafter"/>
</dbReference>
<dbReference type="InterPro" id="IPR003593">
    <property type="entry name" value="AAA+_ATPase"/>
</dbReference>
<keyword evidence="1" id="KW-0813">Transport</keyword>